<evidence type="ECO:0000313" key="4">
    <source>
        <dbReference type="Proteomes" id="UP000192247"/>
    </source>
</evidence>
<dbReference type="GO" id="GO:0000445">
    <property type="term" value="C:THO complex part of transcription export complex"/>
    <property type="evidence" value="ECO:0007669"/>
    <property type="project" value="TreeGrafter"/>
</dbReference>
<dbReference type="GO" id="GO:0003729">
    <property type="term" value="F:mRNA binding"/>
    <property type="evidence" value="ECO:0007669"/>
    <property type="project" value="TreeGrafter"/>
</dbReference>
<sequence length="603" mass="64204">MPLDLPTTAEALRWCKEFDSGGSEAISALIKTVTLQLQNGSHTASGIDATASLIRLMEAVLTSGIAPAKVCSLLPTISAESATSVIPLHDALCDVLCVLDGYTQGGDSSHRPRLVALIRALVSGTGNVGGPIIDGDLLQERLDVDLQGEAGLVRNAKAANTKMIRVKTRLFYKQNKFNLHREESEGYAKLLTELLNRQHTASDKLFEVLKALIGCFSLDPNRVLDCILEAIENQPDRHELLIGVLQAFGMDSGNVAQVVGFKFSCYQQLQNQPTSESGAASGIPGVVNGTEAPESLFKACALLIKHEIITVDQIYSLLSPSNETLVEQYREELATARQWAKKAISLTTEQIADAERAETAAAGLANPSQEEANASTGGGGGSSAAGSAGASGGDKVEGQATAVTTPAGATDEAAAGTGGAGGSGCCQKLALLAALVQVGAWKHLSQVLDYIPGPLAMLNERVHSTVIQTLHYIIDPLYSRNSTLPSTYRKKISSKQKLSSVGVECVQQVGTFKEFQKDVVPLVCTLGPMLHKDPVLLGKIVRLCKVYTSKKPNERAEFEAPELELDILTLLEEALLPSLQLLPANCAVSEELWCVIKSYAYQQ</sequence>
<dbReference type="GO" id="GO:0006397">
    <property type="term" value="P:mRNA processing"/>
    <property type="evidence" value="ECO:0007669"/>
    <property type="project" value="InterPro"/>
</dbReference>
<name>A0A1V9XQK7_9ACAR</name>
<evidence type="ECO:0000259" key="2">
    <source>
        <dbReference type="Pfam" id="PF16134"/>
    </source>
</evidence>
<dbReference type="InterPro" id="IPR040007">
    <property type="entry name" value="Tho2"/>
</dbReference>
<dbReference type="AlphaFoldDB" id="A0A1V9XQK7"/>
<dbReference type="Proteomes" id="UP000192247">
    <property type="component" value="Unassembled WGS sequence"/>
</dbReference>
<dbReference type="InterPro" id="IPR032302">
    <property type="entry name" value="THOC2_N"/>
</dbReference>
<dbReference type="STRING" id="418985.A0A1V9XQK7"/>
<keyword evidence="4" id="KW-1185">Reference proteome</keyword>
<comment type="caution">
    <text evidence="3">The sequence shown here is derived from an EMBL/GenBank/DDBJ whole genome shotgun (WGS) entry which is preliminary data.</text>
</comment>
<feature type="non-terminal residue" evidence="3">
    <location>
        <position position="603"/>
    </location>
</feature>
<dbReference type="GO" id="GO:0006406">
    <property type="term" value="P:mRNA export from nucleus"/>
    <property type="evidence" value="ECO:0007669"/>
    <property type="project" value="InterPro"/>
</dbReference>
<reference evidence="3 4" key="1">
    <citation type="journal article" date="2017" name="Gigascience">
        <title>Draft genome of the honey bee ectoparasitic mite, Tropilaelaps mercedesae, is shaped by the parasitic life history.</title>
        <authorList>
            <person name="Dong X."/>
            <person name="Armstrong S.D."/>
            <person name="Xia D."/>
            <person name="Makepeace B.L."/>
            <person name="Darby A.C."/>
            <person name="Kadowaki T."/>
        </authorList>
    </citation>
    <scope>NUCLEOTIDE SEQUENCE [LARGE SCALE GENOMIC DNA]</scope>
    <source>
        <strain evidence="3">Wuxi-XJTLU</strain>
    </source>
</reference>
<gene>
    <name evidence="3" type="ORF">BIW11_08205</name>
</gene>
<dbReference type="PANTHER" id="PTHR21597">
    <property type="entry name" value="THO2 PROTEIN"/>
    <property type="match status" value="1"/>
</dbReference>
<dbReference type="InParanoid" id="A0A1V9XQK7"/>
<dbReference type="EMBL" id="MNPL01005802">
    <property type="protein sequence ID" value="OQR75779.1"/>
    <property type="molecule type" value="Genomic_DNA"/>
</dbReference>
<evidence type="ECO:0000313" key="3">
    <source>
        <dbReference type="EMBL" id="OQR75779.1"/>
    </source>
</evidence>
<protein>
    <submittedName>
        <fullName evidence="3">THO complex subunit 2-like</fullName>
    </submittedName>
</protein>
<dbReference type="OrthoDB" id="29024at2759"/>
<evidence type="ECO:0000256" key="1">
    <source>
        <dbReference type="SAM" id="MobiDB-lite"/>
    </source>
</evidence>
<organism evidence="3 4">
    <name type="scientific">Tropilaelaps mercedesae</name>
    <dbReference type="NCBI Taxonomy" id="418985"/>
    <lineage>
        <taxon>Eukaryota</taxon>
        <taxon>Metazoa</taxon>
        <taxon>Ecdysozoa</taxon>
        <taxon>Arthropoda</taxon>
        <taxon>Chelicerata</taxon>
        <taxon>Arachnida</taxon>
        <taxon>Acari</taxon>
        <taxon>Parasitiformes</taxon>
        <taxon>Mesostigmata</taxon>
        <taxon>Gamasina</taxon>
        <taxon>Dermanyssoidea</taxon>
        <taxon>Laelapidae</taxon>
        <taxon>Tropilaelaps</taxon>
    </lineage>
</organism>
<accession>A0A1V9XQK7</accession>
<dbReference type="Pfam" id="PF16134">
    <property type="entry name" value="THOC2_N"/>
    <property type="match status" value="1"/>
</dbReference>
<feature type="region of interest" description="Disordered" evidence="1">
    <location>
        <begin position="360"/>
        <end position="397"/>
    </location>
</feature>
<feature type="domain" description="THO complex subunit 2 N-terminal" evidence="2">
    <location>
        <begin position="42"/>
        <end position="496"/>
    </location>
</feature>
<proteinExistence type="predicted"/>
<dbReference type="PANTHER" id="PTHR21597:SF0">
    <property type="entry name" value="THO COMPLEX SUBUNIT 2"/>
    <property type="match status" value="1"/>
</dbReference>